<name>A0A1B8TVA8_9FLAO</name>
<organism evidence="4 5">
    <name type="scientific">Polaribacter reichenbachii</name>
    <dbReference type="NCBI Taxonomy" id="996801"/>
    <lineage>
        <taxon>Bacteria</taxon>
        <taxon>Pseudomonadati</taxon>
        <taxon>Bacteroidota</taxon>
        <taxon>Flavobacteriia</taxon>
        <taxon>Flavobacteriales</taxon>
        <taxon>Flavobacteriaceae</taxon>
    </lineage>
</organism>
<evidence type="ECO:0000256" key="2">
    <source>
        <dbReference type="SAM" id="SignalP"/>
    </source>
</evidence>
<protein>
    <recommendedName>
        <fullName evidence="3">Secretion system C-terminal sorting domain-containing protein</fullName>
    </recommendedName>
</protein>
<feature type="chain" id="PRO_5008615620" description="Secretion system C-terminal sorting domain-containing protein" evidence="2">
    <location>
        <begin position="20"/>
        <end position="768"/>
    </location>
</feature>
<dbReference type="AlphaFoldDB" id="A0A1B8TVA8"/>
<feature type="domain" description="Secretion system C-terminal sorting" evidence="3">
    <location>
        <begin position="704"/>
        <end position="765"/>
    </location>
</feature>
<evidence type="ECO:0000256" key="1">
    <source>
        <dbReference type="ARBA" id="ARBA00022729"/>
    </source>
</evidence>
<dbReference type="NCBIfam" id="TIGR04183">
    <property type="entry name" value="Por_Secre_tail"/>
    <property type="match status" value="1"/>
</dbReference>
<evidence type="ECO:0000259" key="3">
    <source>
        <dbReference type="Pfam" id="PF18962"/>
    </source>
</evidence>
<dbReference type="STRING" id="996801.BW723_04155"/>
<gene>
    <name evidence="4" type="ORF">LPB301_11555</name>
</gene>
<dbReference type="OrthoDB" id="1522652at2"/>
<accession>A0A1B8TVA8</accession>
<proteinExistence type="predicted"/>
<feature type="signal peptide" evidence="2">
    <location>
        <begin position="1"/>
        <end position="19"/>
    </location>
</feature>
<evidence type="ECO:0000313" key="4">
    <source>
        <dbReference type="EMBL" id="OBY63449.1"/>
    </source>
</evidence>
<dbReference type="Pfam" id="PF18962">
    <property type="entry name" value="Por_Secre_tail"/>
    <property type="match status" value="1"/>
</dbReference>
<dbReference type="EMBL" id="LSFL01000035">
    <property type="protein sequence ID" value="OBY63449.1"/>
    <property type="molecule type" value="Genomic_DNA"/>
</dbReference>
<dbReference type="KEGG" id="prn:BW723_04155"/>
<sequence>MFRKLLFFGLLLVGVSLQGQTGPSITIDSAPLTVEVGGTIAVTVSFDAGDDGAGTDYTVDGNVGMILREYDTTTNPEGIVWKNAGNVSQNGVHAGTVNSNNLQALNTVPSADLDPGKEYRIVCWITNSDGVRIEKQQVITVIEGPNIKYTSLPTEIAAGISGVGVGKGSVKTIVTWSNVTPGSTLYNQLRDANGVQVGGKTYAITTADGSQEIEWGYFGGGELVAGTTGTINSNYAGTTDLSEPVSIVNDITRWTGSSGTDWDTAGNWTNGVPTASLKAVVPDVFNLPVASGSVTAIDLTLQDEASLAVSGAVTASGSVTLNSGSSLTATSLSGALTYNRSLSTPDLTGDSAADNSAGWYLVSSPVSGETYDDTWVTNNDIAYGSGDNRGISTYVQADDTWSYMQSGGGNSFNEGIGYSMKRASTGDVSFTGSFRASNITDIALTIDGSNGYNLVGNPFIAYLSLSDLMTANNSGGNDLLTESTIWMWDSANKTYNATTGSVQIAPGQGFFVEASAAASTFTVNTSMLSTQTADTFQKTATTEIQLNITDGDLTRYAKLNYVTGATKEFDNSKDAKLFGGVAQPFAVYTSLLSNNVGKKYQIQSLPNSDFESMIVPVGINAAADKEITFSAAVLNLPSGINVYLEDRQTNTFTRLDEANSTYKVTLTAALNDTGRFYLHTRASVLSTDNLELDTISIYKTNNSTLRITGLTQGKSSLKLFNILGKQVLNTSFTSNGVSDVNLPSLATGIYIVQLSTENGMLNKKITLE</sequence>
<dbReference type="InterPro" id="IPR026444">
    <property type="entry name" value="Secre_tail"/>
</dbReference>
<comment type="caution">
    <text evidence="4">The sequence shown here is derived from an EMBL/GenBank/DDBJ whole genome shotgun (WGS) entry which is preliminary data.</text>
</comment>
<dbReference type="Proteomes" id="UP000092612">
    <property type="component" value="Unassembled WGS sequence"/>
</dbReference>
<keyword evidence="5" id="KW-1185">Reference proteome</keyword>
<keyword evidence="1 2" id="KW-0732">Signal</keyword>
<evidence type="ECO:0000313" key="5">
    <source>
        <dbReference type="Proteomes" id="UP000092612"/>
    </source>
</evidence>
<dbReference type="RefSeq" id="WP_068361885.1">
    <property type="nucleotide sequence ID" value="NZ_CP019337.1"/>
</dbReference>
<reference evidence="5" key="1">
    <citation type="submission" date="2016-02" db="EMBL/GenBank/DDBJ databases">
        <title>Paenibacillus sp. LPB0068, isolated from Crassostrea gigas.</title>
        <authorList>
            <person name="Shin S.-K."/>
            <person name="Yi H."/>
        </authorList>
    </citation>
    <scope>NUCLEOTIDE SEQUENCE [LARGE SCALE GENOMIC DNA]</scope>
    <source>
        <strain evidence="5">KCTC 23969</strain>
    </source>
</reference>